<proteinExistence type="predicted"/>
<dbReference type="EMBL" id="FNBA01000049">
    <property type="protein sequence ID" value="SDF31562.1"/>
    <property type="molecule type" value="Genomic_DNA"/>
</dbReference>
<dbReference type="Proteomes" id="UP000199321">
    <property type="component" value="Unassembled WGS sequence"/>
</dbReference>
<reference evidence="3 4" key="1">
    <citation type="submission" date="2016-10" db="EMBL/GenBank/DDBJ databases">
        <authorList>
            <person name="de Groot N.N."/>
        </authorList>
    </citation>
    <scope>NUCLEOTIDE SEQUENCE [LARGE SCALE GENOMIC DNA]</scope>
    <source>
        <strain evidence="3 4">DSM 16195</strain>
    </source>
</reference>
<keyword evidence="1" id="KW-0175">Coiled coil</keyword>
<evidence type="ECO:0000256" key="1">
    <source>
        <dbReference type="SAM" id="Coils"/>
    </source>
</evidence>
<feature type="domain" description="AbiTii" evidence="2">
    <location>
        <begin position="2"/>
        <end position="196"/>
    </location>
</feature>
<dbReference type="OrthoDB" id="766804at2"/>
<gene>
    <name evidence="3" type="ORF">SAMN05421855_1491</name>
</gene>
<dbReference type="AlphaFoldDB" id="A0A1G7K367"/>
<evidence type="ECO:0000259" key="2">
    <source>
        <dbReference type="Pfam" id="PF18864"/>
    </source>
</evidence>
<dbReference type="RefSeq" id="WP_093145588.1">
    <property type="nucleotide sequence ID" value="NZ_FNBA01000049.1"/>
</dbReference>
<feature type="coiled-coil region" evidence="1">
    <location>
        <begin position="156"/>
        <end position="183"/>
    </location>
</feature>
<evidence type="ECO:0000313" key="3">
    <source>
        <dbReference type="EMBL" id="SDF31562.1"/>
    </source>
</evidence>
<name>A0A1G7K367_9FLAO</name>
<keyword evidence="4" id="KW-1185">Reference proteome</keyword>
<evidence type="ECO:0000313" key="4">
    <source>
        <dbReference type="Proteomes" id="UP000199321"/>
    </source>
</evidence>
<dbReference type="InterPro" id="IPR041304">
    <property type="entry name" value="AbiTii"/>
</dbReference>
<dbReference type="Pfam" id="PF18864">
    <property type="entry name" value="AbiTii"/>
    <property type="match status" value="1"/>
</dbReference>
<organism evidence="3 4">
    <name type="scientific">Ulvibacter litoralis</name>
    <dbReference type="NCBI Taxonomy" id="227084"/>
    <lineage>
        <taxon>Bacteria</taxon>
        <taxon>Pseudomonadati</taxon>
        <taxon>Bacteroidota</taxon>
        <taxon>Flavobacteriia</taxon>
        <taxon>Flavobacteriales</taxon>
        <taxon>Flavobacteriaceae</taxon>
        <taxon>Ulvibacter</taxon>
    </lineage>
</organism>
<accession>A0A1G7K367</accession>
<protein>
    <recommendedName>
        <fullName evidence="2">AbiTii domain-containing protein</fullName>
    </recommendedName>
</protein>
<sequence>MINELITDIVYDKITVSQGLTRAKLIARQIKNETFKNWLNKELNGYDYEDPLMPEYRKIWAEIQLTAEFPFGHVQSFPVVLSDDQRDLSDLLNHHRVVEPIAIVEQNIGQMKEGKAYIHLNGGMVQTVSELYKDQMAQNRGVIRSGKRTIGKAQLTNVVELTKQKLIDTLQDLEEQFPDLDNKYVMSDENSKKAQNIITNNIYGNNNPLNVAAGEQITQGDINLTINADQIAKLKELGVEEEALEELQTIDKENPKGSSERKGKIMSWLGRVSASMTAKGVYENMPELIEFVGNLI</sequence>